<protein>
    <submittedName>
        <fullName evidence="2">Uncharacterized protein</fullName>
    </submittedName>
</protein>
<feature type="region of interest" description="Disordered" evidence="1">
    <location>
        <begin position="22"/>
        <end position="113"/>
    </location>
</feature>
<name>A0A6B0UKK2_IXORI</name>
<accession>A0A6B0UKK2</accession>
<sequence>MSSQPSSSTALGSSSSMTILLPLLEPSAAKSSRGGMSSSDRSATALPPSSTSPLPSSSVTEVGSSLGTSVTAGMAYARQKPPGIGPWVRHRDTSSRRAEARESQWSDVTDATM</sequence>
<evidence type="ECO:0000313" key="2">
    <source>
        <dbReference type="EMBL" id="MXU90202.1"/>
    </source>
</evidence>
<feature type="compositionally biased region" description="Basic and acidic residues" evidence="1">
    <location>
        <begin position="89"/>
        <end position="104"/>
    </location>
</feature>
<proteinExistence type="predicted"/>
<organism evidence="2">
    <name type="scientific">Ixodes ricinus</name>
    <name type="common">Common tick</name>
    <name type="synonym">Acarus ricinus</name>
    <dbReference type="NCBI Taxonomy" id="34613"/>
    <lineage>
        <taxon>Eukaryota</taxon>
        <taxon>Metazoa</taxon>
        <taxon>Ecdysozoa</taxon>
        <taxon>Arthropoda</taxon>
        <taxon>Chelicerata</taxon>
        <taxon>Arachnida</taxon>
        <taxon>Acari</taxon>
        <taxon>Parasitiformes</taxon>
        <taxon>Ixodida</taxon>
        <taxon>Ixodoidea</taxon>
        <taxon>Ixodidae</taxon>
        <taxon>Ixodinae</taxon>
        <taxon>Ixodes</taxon>
    </lineage>
</organism>
<reference evidence="2" key="1">
    <citation type="submission" date="2019-12" db="EMBL/GenBank/DDBJ databases">
        <title>An insight into the sialome of adult female Ixodes ricinus ticks feeding for 6 days.</title>
        <authorList>
            <person name="Perner J."/>
            <person name="Ribeiro J.M.C."/>
        </authorList>
    </citation>
    <scope>NUCLEOTIDE SEQUENCE</scope>
    <source>
        <strain evidence="2">Semi-engorged</strain>
        <tissue evidence="2">Salivary glands</tissue>
    </source>
</reference>
<dbReference type="AlphaFoldDB" id="A0A6B0UKK2"/>
<feature type="compositionally biased region" description="Low complexity" evidence="1">
    <location>
        <begin position="27"/>
        <end position="58"/>
    </location>
</feature>
<dbReference type="EMBL" id="GIFC01008119">
    <property type="protein sequence ID" value="MXU90202.1"/>
    <property type="molecule type" value="Transcribed_RNA"/>
</dbReference>
<evidence type="ECO:0000256" key="1">
    <source>
        <dbReference type="SAM" id="MobiDB-lite"/>
    </source>
</evidence>
<feature type="compositionally biased region" description="Polar residues" evidence="1">
    <location>
        <begin position="59"/>
        <end position="71"/>
    </location>
</feature>